<evidence type="ECO:0000256" key="1">
    <source>
        <dbReference type="SAM" id="MobiDB-lite"/>
    </source>
</evidence>
<organism evidence="3 4">
    <name type="scientific">Halorubellus litoreus</name>
    <dbReference type="NCBI Taxonomy" id="755308"/>
    <lineage>
        <taxon>Archaea</taxon>
        <taxon>Methanobacteriati</taxon>
        <taxon>Methanobacteriota</taxon>
        <taxon>Stenosarchaea group</taxon>
        <taxon>Halobacteria</taxon>
        <taxon>Halobacteriales</taxon>
        <taxon>Halorubellaceae</taxon>
        <taxon>Halorubellus</taxon>
    </lineage>
</organism>
<dbReference type="EC" id="2.3.-.-" evidence="3"/>
<keyword evidence="3" id="KW-0808">Transferase</keyword>
<comment type="caution">
    <text evidence="3">The sequence shown here is derived from an EMBL/GenBank/DDBJ whole genome shotgun (WGS) entry which is preliminary data.</text>
</comment>
<sequence length="253" mass="28078">MSLFPETMRTPRLRYERIDDAVDAFERYAWTREGREARERETRYVTTTPDPHPKATADALADHGDAWADAEQAYWAVFLRPGEPDASGDPVEPGDRVHVGVASMDALWENRRVHTGVELYRPYWGRGYAGERARALLKVTFEVLDVEVASVAHFAGNENSRSQMEGWVEHYAGSEDGYFRNAVPRDGGDSEPWDLRSYVITAADYRDAGGAPEVELDPEDVPKPTAEPTDLDRASGRDEVDDGDSDGDGGASA</sequence>
<dbReference type="Gene3D" id="3.40.630.30">
    <property type="match status" value="1"/>
</dbReference>
<dbReference type="AlphaFoldDB" id="A0ABD5VRH2"/>
<name>A0ABD5VRH2_9EURY</name>
<dbReference type="Pfam" id="PF13302">
    <property type="entry name" value="Acetyltransf_3"/>
    <property type="match status" value="1"/>
</dbReference>
<accession>A0ABD5VRH2</accession>
<dbReference type="RefSeq" id="WP_336352337.1">
    <property type="nucleotide sequence ID" value="NZ_JAZAQL010000006.1"/>
</dbReference>
<evidence type="ECO:0000313" key="4">
    <source>
        <dbReference type="Proteomes" id="UP001596395"/>
    </source>
</evidence>
<keyword evidence="4" id="KW-1185">Reference proteome</keyword>
<reference evidence="3 4" key="1">
    <citation type="journal article" date="2019" name="Int. J. Syst. Evol. Microbiol.">
        <title>The Global Catalogue of Microorganisms (GCM) 10K type strain sequencing project: providing services to taxonomists for standard genome sequencing and annotation.</title>
        <authorList>
            <consortium name="The Broad Institute Genomics Platform"/>
            <consortium name="The Broad Institute Genome Sequencing Center for Infectious Disease"/>
            <person name="Wu L."/>
            <person name="Ma J."/>
        </authorList>
    </citation>
    <scope>NUCLEOTIDE SEQUENCE [LARGE SCALE GENOMIC DNA]</scope>
    <source>
        <strain evidence="3 4">GX26</strain>
    </source>
</reference>
<dbReference type="InterPro" id="IPR000182">
    <property type="entry name" value="GNAT_dom"/>
</dbReference>
<feature type="domain" description="N-acetyltransferase" evidence="2">
    <location>
        <begin position="40"/>
        <end position="164"/>
    </location>
</feature>
<dbReference type="EMBL" id="JBHSXN010000006">
    <property type="protein sequence ID" value="MFC6955411.1"/>
    <property type="molecule type" value="Genomic_DNA"/>
</dbReference>
<proteinExistence type="predicted"/>
<evidence type="ECO:0000259" key="2">
    <source>
        <dbReference type="Pfam" id="PF13302"/>
    </source>
</evidence>
<evidence type="ECO:0000313" key="3">
    <source>
        <dbReference type="EMBL" id="MFC6955411.1"/>
    </source>
</evidence>
<gene>
    <name evidence="3" type="ORF">ACFQGB_21315</name>
</gene>
<dbReference type="Proteomes" id="UP001596395">
    <property type="component" value="Unassembled WGS sequence"/>
</dbReference>
<protein>
    <submittedName>
        <fullName evidence="3">GNAT family N-acetyltransferase</fullName>
        <ecNumber evidence="3">2.3.-.-</ecNumber>
    </submittedName>
</protein>
<dbReference type="InterPro" id="IPR016181">
    <property type="entry name" value="Acyl_CoA_acyltransferase"/>
</dbReference>
<feature type="region of interest" description="Disordered" evidence="1">
    <location>
        <begin position="209"/>
        <end position="253"/>
    </location>
</feature>
<dbReference type="GO" id="GO:0016746">
    <property type="term" value="F:acyltransferase activity"/>
    <property type="evidence" value="ECO:0007669"/>
    <property type="project" value="UniProtKB-KW"/>
</dbReference>
<dbReference type="SUPFAM" id="SSF55729">
    <property type="entry name" value="Acyl-CoA N-acyltransferases (Nat)"/>
    <property type="match status" value="1"/>
</dbReference>
<keyword evidence="3" id="KW-0012">Acyltransferase</keyword>